<dbReference type="AlphaFoldDB" id="A0AAW0AMX5"/>
<keyword evidence="3" id="KW-1185">Reference proteome</keyword>
<evidence type="ECO:0000259" key="1">
    <source>
        <dbReference type="Pfam" id="PF18721"/>
    </source>
</evidence>
<dbReference type="Pfam" id="PF18721">
    <property type="entry name" value="CxC6"/>
    <property type="match status" value="1"/>
</dbReference>
<evidence type="ECO:0000313" key="2">
    <source>
        <dbReference type="EMBL" id="KAK7014293.1"/>
    </source>
</evidence>
<accession>A0AAW0AMX5</accession>
<feature type="non-terminal residue" evidence="2">
    <location>
        <position position="94"/>
    </location>
</feature>
<dbReference type="EMBL" id="JAWWNJ010000057">
    <property type="protein sequence ID" value="KAK7014293.1"/>
    <property type="molecule type" value="Genomic_DNA"/>
</dbReference>
<feature type="domain" description="CxC6 like cysteine cluster associated with KDZ" evidence="1">
    <location>
        <begin position="3"/>
        <end position="66"/>
    </location>
</feature>
<comment type="caution">
    <text evidence="2">The sequence shown here is derived from an EMBL/GenBank/DDBJ whole genome shotgun (WGS) entry which is preliminary data.</text>
</comment>
<reference evidence="2 3" key="1">
    <citation type="journal article" date="2024" name="J Genomics">
        <title>Draft genome sequencing and assembly of Favolaschia claudopus CIRM-BRFM 2984 isolated from oak limbs.</title>
        <authorList>
            <person name="Navarro D."/>
            <person name="Drula E."/>
            <person name="Chaduli D."/>
            <person name="Cazenave R."/>
            <person name="Ahrendt S."/>
            <person name="Wang J."/>
            <person name="Lipzen A."/>
            <person name="Daum C."/>
            <person name="Barry K."/>
            <person name="Grigoriev I.V."/>
            <person name="Favel A."/>
            <person name="Rosso M.N."/>
            <person name="Martin F."/>
        </authorList>
    </citation>
    <scope>NUCLEOTIDE SEQUENCE [LARGE SCALE GENOMIC DNA]</scope>
    <source>
        <strain evidence="2 3">CIRM-BRFM 2984</strain>
    </source>
</reference>
<gene>
    <name evidence="2" type="ORF">R3P38DRAFT_2463109</name>
</gene>
<organism evidence="2 3">
    <name type="scientific">Favolaschia claudopus</name>
    <dbReference type="NCBI Taxonomy" id="2862362"/>
    <lineage>
        <taxon>Eukaryota</taxon>
        <taxon>Fungi</taxon>
        <taxon>Dikarya</taxon>
        <taxon>Basidiomycota</taxon>
        <taxon>Agaricomycotina</taxon>
        <taxon>Agaricomycetes</taxon>
        <taxon>Agaricomycetidae</taxon>
        <taxon>Agaricales</taxon>
        <taxon>Marasmiineae</taxon>
        <taxon>Mycenaceae</taxon>
        <taxon>Favolaschia</taxon>
    </lineage>
</organism>
<dbReference type="Proteomes" id="UP001362999">
    <property type="component" value="Unassembled WGS sequence"/>
</dbReference>
<name>A0AAW0AMX5_9AGAR</name>
<protein>
    <recommendedName>
        <fullName evidence="1">CxC6 like cysteine cluster associated with KDZ domain-containing protein</fullName>
    </recommendedName>
</protein>
<dbReference type="InterPro" id="IPR040898">
    <property type="entry name" value="CxC6"/>
</dbReference>
<evidence type="ECO:0000313" key="3">
    <source>
        <dbReference type="Proteomes" id="UP001362999"/>
    </source>
</evidence>
<feature type="non-terminal residue" evidence="2">
    <location>
        <position position="1"/>
    </location>
</feature>
<proteinExistence type="predicted"/>
<sequence length="94" mass="10726">VLVIDGITIGHPCCGVHDCPEPLITNRHRFCHGHYHRHHICAVEGCEQTVADGFMTCTDQNHRQLELNHKGRDKALFQLRERLQRANVSHPNDA</sequence>